<gene>
    <name evidence="1" type="ORF">DEM25_009015</name>
</gene>
<proteinExistence type="predicted"/>
<dbReference type="InterPro" id="IPR007922">
    <property type="entry name" value="DciA-like"/>
</dbReference>
<dbReference type="Pfam" id="PF05258">
    <property type="entry name" value="DciA"/>
    <property type="match status" value="1"/>
</dbReference>
<dbReference type="Proteomes" id="UP000246132">
    <property type="component" value="Unassembled WGS sequence"/>
</dbReference>
<dbReference type="AlphaFoldDB" id="A0A3A8A901"/>
<dbReference type="EMBL" id="QFWV02000005">
    <property type="protein sequence ID" value="RKF06787.1"/>
    <property type="molecule type" value="Genomic_DNA"/>
</dbReference>
<evidence type="ECO:0000313" key="1">
    <source>
        <dbReference type="EMBL" id="RKF06787.1"/>
    </source>
</evidence>
<accession>A0A3A8A901</accession>
<dbReference type="OrthoDB" id="7160947at2"/>
<dbReference type="InterPro" id="IPR010593">
    <property type="entry name" value="DUF1159"/>
</dbReference>
<keyword evidence="2" id="KW-1185">Reference proteome</keyword>
<sequence length="158" mass="17265">MAKSAANFVNAVLDPVLAKRAGLSLALIDAWPEIAGAQIAETSCPLKIDWPRRRHEDDAFEPGVLVVAAEAMAALHIQHQTGEIVGRINAFMGFDAICRVRLVQKQLAEPPKPRRKARPLTADEAERIERMAQGFDDEGLRDAVRRLGCSVLSEKSGT</sequence>
<dbReference type="RefSeq" id="WP_109766659.1">
    <property type="nucleotide sequence ID" value="NZ_CP159474.1"/>
</dbReference>
<name>A0A3A8A901_9HYPH</name>
<protein>
    <submittedName>
        <fullName evidence="1">DUF721 domain-containing protein</fullName>
    </submittedName>
</protein>
<reference evidence="1 2" key="1">
    <citation type="journal article" date="2018" name="Int. J. Syst. Bacteriol.">
        <title>Oceaniradius stylonemae gen. nov., sp. nov., isolated from a red alga, Stylonema cornu-cervi.</title>
        <authorList>
            <person name="Jeong S."/>
        </authorList>
    </citation>
    <scope>NUCLEOTIDE SEQUENCE [LARGE SCALE GENOMIC DNA]</scope>
    <source>
        <strain evidence="1 2">StC1</strain>
    </source>
</reference>
<comment type="caution">
    <text evidence="1">The sequence shown here is derived from an EMBL/GenBank/DDBJ whole genome shotgun (WGS) entry which is preliminary data.</text>
</comment>
<dbReference type="PIRSF" id="PIRSF032064">
    <property type="entry name" value="UCP032064"/>
    <property type="match status" value="1"/>
</dbReference>
<organism evidence="1 2">
    <name type="scientific">Oceaniradius stylonematis</name>
    <dbReference type="NCBI Taxonomy" id="2184161"/>
    <lineage>
        <taxon>Bacteria</taxon>
        <taxon>Pseudomonadati</taxon>
        <taxon>Pseudomonadota</taxon>
        <taxon>Alphaproteobacteria</taxon>
        <taxon>Hyphomicrobiales</taxon>
        <taxon>Ahrensiaceae</taxon>
        <taxon>Oceaniradius</taxon>
    </lineage>
</organism>
<evidence type="ECO:0000313" key="2">
    <source>
        <dbReference type="Proteomes" id="UP000246132"/>
    </source>
</evidence>